<protein>
    <submittedName>
        <fullName evidence="5">Structural maintenance of chromosomes flexible hinge domain-containing protein 1</fullName>
    </submittedName>
</protein>
<evidence type="ECO:0000256" key="2">
    <source>
        <dbReference type="ARBA" id="ARBA00022454"/>
    </source>
</evidence>
<dbReference type="InterPro" id="IPR010935">
    <property type="entry name" value="SMC_hinge"/>
</dbReference>
<dbReference type="SUPFAM" id="SSF75553">
    <property type="entry name" value="Smc hinge domain"/>
    <property type="match status" value="1"/>
</dbReference>
<organism evidence="5 6">
    <name type="scientific">Ophiophagus hannah</name>
    <name type="common">King cobra</name>
    <name type="synonym">Naja hannah</name>
    <dbReference type="NCBI Taxonomy" id="8665"/>
    <lineage>
        <taxon>Eukaryota</taxon>
        <taxon>Metazoa</taxon>
        <taxon>Chordata</taxon>
        <taxon>Craniata</taxon>
        <taxon>Vertebrata</taxon>
        <taxon>Euteleostomi</taxon>
        <taxon>Lepidosauria</taxon>
        <taxon>Squamata</taxon>
        <taxon>Bifurcata</taxon>
        <taxon>Unidentata</taxon>
        <taxon>Episquamata</taxon>
        <taxon>Toxicofera</taxon>
        <taxon>Serpentes</taxon>
        <taxon>Colubroidea</taxon>
        <taxon>Elapidae</taxon>
        <taxon>Elapinae</taxon>
        <taxon>Ophiophagus</taxon>
    </lineage>
</organism>
<evidence type="ECO:0000256" key="1">
    <source>
        <dbReference type="ARBA" id="ARBA00004286"/>
    </source>
</evidence>
<evidence type="ECO:0000313" key="5">
    <source>
        <dbReference type="EMBL" id="ETE65382.1"/>
    </source>
</evidence>
<comment type="subcellular location">
    <subcellularLocation>
        <location evidence="1">Chromosome</location>
    </subcellularLocation>
</comment>
<accession>V8NUZ9</accession>
<evidence type="ECO:0000256" key="3">
    <source>
        <dbReference type="SAM" id="Coils"/>
    </source>
</evidence>
<dbReference type="InterPro" id="IPR038892">
    <property type="entry name" value="SMCHD1"/>
</dbReference>
<dbReference type="GO" id="GO:0051276">
    <property type="term" value="P:chromosome organization"/>
    <property type="evidence" value="ECO:0007669"/>
    <property type="project" value="InterPro"/>
</dbReference>
<evidence type="ECO:0000259" key="4">
    <source>
        <dbReference type="SMART" id="SM00968"/>
    </source>
</evidence>
<proteinExistence type="predicted"/>
<evidence type="ECO:0000313" key="6">
    <source>
        <dbReference type="Proteomes" id="UP000018936"/>
    </source>
</evidence>
<dbReference type="AlphaFoldDB" id="V8NUZ9"/>
<dbReference type="Proteomes" id="UP000018936">
    <property type="component" value="Unassembled WGS sequence"/>
</dbReference>
<dbReference type="PANTHER" id="PTHR22640">
    <property type="entry name" value="STRUCTURAL MAINTENANCE OF CHROMOSOMES FLEXIBLE HINGE DOMAIN-CONTAINING PROTEIN 1"/>
    <property type="match status" value="1"/>
</dbReference>
<dbReference type="GO" id="GO:0005694">
    <property type="term" value="C:chromosome"/>
    <property type="evidence" value="ECO:0007669"/>
    <property type="project" value="UniProtKB-SubCell"/>
</dbReference>
<gene>
    <name evidence="5" type="primary">Smchd1</name>
    <name evidence="5" type="ORF">L345_08844</name>
</gene>
<sequence>ITTFQCTKIIINVLPNQPALLKPQTVPNTPAVSRVQDVGSRTLDKYDNCTGSDLNGRIVAKIKSSTENEIDIPLFQDYTIQQQMAQLAKEKDVLSKSIKEHTDWFDSKNQRIATIECKAKEARKKESELKNELKRYYIDIPEADVLQHIDSLIKLTTVQEKILKQQRRICTLDNYPKSNPDILGKVSHLAQIEDDQVAKVISWHLASDMDCIVTLTTSAARRIFDETRVFGMLLGNTIIFDNLEAAIQYRNEVVKTTACPTLLTREGDRIRNTGKFGGLSNKAPPIEKLQGVVFGAPLPPDYNVVCQQIELLQQYKAEFLHCTEVNNELEKLRSFYTSEMGEKKEELDEMKDKLALIEQKLGFRQLPQVVQKNVIHLLL</sequence>
<dbReference type="SMART" id="SM00968">
    <property type="entry name" value="SMC_hinge"/>
    <property type="match status" value="1"/>
</dbReference>
<keyword evidence="3" id="KW-0175">Coiled coil</keyword>
<dbReference type="OrthoDB" id="10036779at2759"/>
<comment type="caution">
    <text evidence="5">The sequence shown here is derived from an EMBL/GenBank/DDBJ whole genome shotgun (WGS) entry which is preliminary data.</text>
</comment>
<name>V8NUZ9_OPHHA</name>
<dbReference type="InterPro" id="IPR036277">
    <property type="entry name" value="SMC_hinge_sf"/>
</dbReference>
<feature type="domain" description="SMC hinge" evidence="4">
    <location>
        <begin position="180"/>
        <end position="250"/>
    </location>
</feature>
<reference evidence="5 6" key="1">
    <citation type="journal article" date="2013" name="Proc. Natl. Acad. Sci. U.S.A.">
        <title>The king cobra genome reveals dynamic gene evolution and adaptation in the snake venom system.</title>
        <authorList>
            <person name="Vonk F.J."/>
            <person name="Casewell N.R."/>
            <person name="Henkel C.V."/>
            <person name="Heimberg A.M."/>
            <person name="Jansen H.J."/>
            <person name="McCleary R.J."/>
            <person name="Kerkkamp H.M."/>
            <person name="Vos R.A."/>
            <person name="Guerreiro I."/>
            <person name="Calvete J.J."/>
            <person name="Wuster W."/>
            <person name="Woods A.E."/>
            <person name="Logan J.M."/>
            <person name="Harrison R.A."/>
            <person name="Castoe T.A."/>
            <person name="de Koning A.P."/>
            <person name="Pollock D.D."/>
            <person name="Yandell M."/>
            <person name="Calderon D."/>
            <person name="Renjifo C."/>
            <person name="Currier R.B."/>
            <person name="Salgado D."/>
            <person name="Pla D."/>
            <person name="Sanz L."/>
            <person name="Hyder A.S."/>
            <person name="Ribeiro J.M."/>
            <person name="Arntzen J.W."/>
            <person name="van den Thillart G.E."/>
            <person name="Boetzer M."/>
            <person name="Pirovano W."/>
            <person name="Dirks R.P."/>
            <person name="Spaink H.P."/>
            <person name="Duboule D."/>
            <person name="McGlinn E."/>
            <person name="Kini R.M."/>
            <person name="Richardson M.K."/>
        </authorList>
    </citation>
    <scope>NUCLEOTIDE SEQUENCE</scope>
    <source>
        <tissue evidence="5">Blood</tissue>
    </source>
</reference>
<dbReference type="InterPro" id="IPR058616">
    <property type="entry name" value="Ig_SMCHD1_8th"/>
</dbReference>
<dbReference type="PANTHER" id="PTHR22640:SF2">
    <property type="entry name" value="STRUCTURAL MAINTENANCE OF CHROMOSOMES FLEXIBLE HINGE DOMAIN-CONTAINING PROTEIN 1"/>
    <property type="match status" value="1"/>
</dbReference>
<feature type="coiled-coil region" evidence="3">
    <location>
        <begin position="333"/>
        <end position="360"/>
    </location>
</feature>
<dbReference type="Pfam" id="PF26199">
    <property type="entry name" value="Ig_SMCHD1_8th"/>
    <property type="match status" value="1"/>
</dbReference>
<dbReference type="GO" id="GO:0006302">
    <property type="term" value="P:double-strand break repair"/>
    <property type="evidence" value="ECO:0007669"/>
    <property type="project" value="InterPro"/>
</dbReference>
<keyword evidence="6" id="KW-1185">Reference proteome</keyword>
<feature type="coiled-coil region" evidence="3">
    <location>
        <begin position="105"/>
        <end position="139"/>
    </location>
</feature>
<dbReference type="EMBL" id="AZIM01001907">
    <property type="protein sequence ID" value="ETE65382.1"/>
    <property type="molecule type" value="Genomic_DNA"/>
</dbReference>
<dbReference type="GO" id="GO:0005524">
    <property type="term" value="F:ATP binding"/>
    <property type="evidence" value="ECO:0007669"/>
    <property type="project" value="InterPro"/>
</dbReference>
<keyword evidence="2" id="KW-0158">Chromosome</keyword>
<feature type="non-terminal residue" evidence="5">
    <location>
        <position position="1"/>
    </location>
</feature>